<dbReference type="EMBL" id="SPMZ01000081">
    <property type="protein sequence ID" value="NMQ21224.1"/>
    <property type="molecule type" value="Genomic_DNA"/>
</dbReference>
<organism evidence="2 3">
    <name type="scientific">Candidatus Competibacter phosphatis</name>
    <dbReference type="NCBI Taxonomy" id="221280"/>
    <lineage>
        <taxon>Bacteria</taxon>
        <taxon>Pseudomonadati</taxon>
        <taxon>Pseudomonadota</taxon>
        <taxon>Gammaproteobacteria</taxon>
        <taxon>Candidatus Competibacteraceae</taxon>
        <taxon>Candidatus Competibacter</taxon>
    </lineage>
</organism>
<dbReference type="Proteomes" id="UP000760480">
    <property type="component" value="Unassembled WGS sequence"/>
</dbReference>
<accession>A0ABX1TTD6</accession>
<gene>
    <name evidence="2" type="ORF">E4P82_19690</name>
</gene>
<comment type="caution">
    <text evidence="2">The sequence shown here is derived from an EMBL/GenBank/DDBJ whole genome shotgun (WGS) entry which is preliminary data.</text>
</comment>
<proteinExistence type="predicted"/>
<protein>
    <submittedName>
        <fullName evidence="2">Uncharacterized protein</fullName>
    </submittedName>
</protein>
<feature type="compositionally biased region" description="Low complexity" evidence="1">
    <location>
        <begin position="1"/>
        <end position="11"/>
    </location>
</feature>
<keyword evidence="3" id="KW-1185">Reference proteome</keyword>
<evidence type="ECO:0000313" key="3">
    <source>
        <dbReference type="Proteomes" id="UP000760480"/>
    </source>
</evidence>
<name>A0ABX1TTD6_9GAMM</name>
<feature type="region of interest" description="Disordered" evidence="1">
    <location>
        <begin position="1"/>
        <end position="52"/>
    </location>
</feature>
<sequence length="64" mass="6043">MAVVGVGDHSPGVGGGTTGPGTIDPGTTGLGTTGLGTTDPGTTAPVGAGAGTIADRSRFEAWFR</sequence>
<reference evidence="2 3" key="1">
    <citation type="submission" date="2019-03" db="EMBL/GenBank/DDBJ databases">
        <title>Metabolic reconstructions from genomes of highly enriched 'Candidatus Accumulibacter' and 'Candidatus Competibacter' bioreactor populations.</title>
        <authorList>
            <person name="Annavajhala M.K."/>
            <person name="Welles L."/>
            <person name="Abbas B."/>
            <person name="Sorokin D."/>
            <person name="Park H."/>
            <person name="Van Loosdrecht M."/>
            <person name="Chandran K."/>
        </authorList>
    </citation>
    <scope>NUCLEOTIDE SEQUENCE [LARGE SCALE GENOMIC DNA]</scope>
    <source>
        <strain evidence="2 3">SBR_G</strain>
    </source>
</reference>
<feature type="compositionally biased region" description="Low complexity" evidence="1">
    <location>
        <begin position="35"/>
        <end position="52"/>
    </location>
</feature>
<evidence type="ECO:0000256" key="1">
    <source>
        <dbReference type="SAM" id="MobiDB-lite"/>
    </source>
</evidence>
<evidence type="ECO:0000313" key="2">
    <source>
        <dbReference type="EMBL" id="NMQ21224.1"/>
    </source>
</evidence>